<dbReference type="AlphaFoldDB" id="A0A512M5P8"/>
<gene>
    <name evidence="2" type="ORF">BGE01nite_09720</name>
</gene>
<comment type="caution">
    <text evidence="2">The sequence shown here is derived from an EMBL/GenBank/DDBJ whole genome shotgun (WGS) entry which is preliminary data.</text>
</comment>
<evidence type="ECO:0000313" key="2">
    <source>
        <dbReference type="EMBL" id="GEP41681.1"/>
    </source>
</evidence>
<name>A0A512M5P8_9BACT</name>
<keyword evidence="1" id="KW-1133">Transmembrane helix</keyword>
<keyword evidence="1" id="KW-0472">Membrane</keyword>
<keyword evidence="3" id="KW-1185">Reference proteome</keyword>
<feature type="transmembrane region" description="Helical" evidence="1">
    <location>
        <begin position="6"/>
        <end position="28"/>
    </location>
</feature>
<evidence type="ECO:0000313" key="3">
    <source>
        <dbReference type="Proteomes" id="UP000321577"/>
    </source>
</evidence>
<dbReference type="EMBL" id="BKAG01000004">
    <property type="protein sequence ID" value="GEP41681.1"/>
    <property type="molecule type" value="Genomic_DNA"/>
</dbReference>
<sequence>MRNPIYTIIALMSCGYLALANINGWALLGPGLSRSSLNSTSYRYRPSYSSSSGGWGSFFHK</sequence>
<protein>
    <submittedName>
        <fullName evidence="2">Uncharacterized protein</fullName>
    </submittedName>
</protein>
<keyword evidence="1" id="KW-0812">Transmembrane</keyword>
<evidence type="ECO:0000256" key="1">
    <source>
        <dbReference type="SAM" id="Phobius"/>
    </source>
</evidence>
<reference evidence="2 3" key="1">
    <citation type="submission" date="2019-07" db="EMBL/GenBank/DDBJ databases">
        <title>Whole genome shotgun sequence of Brevifollis gellanilyticus NBRC 108608.</title>
        <authorList>
            <person name="Hosoyama A."/>
            <person name="Uohara A."/>
            <person name="Ohji S."/>
            <person name="Ichikawa N."/>
        </authorList>
    </citation>
    <scope>NUCLEOTIDE SEQUENCE [LARGE SCALE GENOMIC DNA]</scope>
    <source>
        <strain evidence="2 3">NBRC 108608</strain>
    </source>
</reference>
<dbReference type="RefSeq" id="WP_146849136.1">
    <property type="nucleotide sequence ID" value="NZ_BKAG01000004.1"/>
</dbReference>
<dbReference type="Proteomes" id="UP000321577">
    <property type="component" value="Unassembled WGS sequence"/>
</dbReference>
<organism evidence="2 3">
    <name type="scientific">Brevifollis gellanilyticus</name>
    <dbReference type="NCBI Taxonomy" id="748831"/>
    <lineage>
        <taxon>Bacteria</taxon>
        <taxon>Pseudomonadati</taxon>
        <taxon>Verrucomicrobiota</taxon>
        <taxon>Verrucomicrobiia</taxon>
        <taxon>Verrucomicrobiales</taxon>
        <taxon>Verrucomicrobiaceae</taxon>
    </lineage>
</organism>
<proteinExistence type="predicted"/>
<accession>A0A512M5P8</accession>